<reference evidence="1" key="1">
    <citation type="submission" date="2022-09" db="EMBL/GenBank/DDBJ databases">
        <title>Fusarium specimens isolated from Avocado Roots.</title>
        <authorList>
            <person name="Stajich J."/>
            <person name="Roper C."/>
            <person name="Heimlech-Rivalta G."/>
        </authorList>
    </citation>
    <scope>NUCLEOTIDE SEQUENCE</scope>
    <source>
        <strain evidence="1">CF00136</strain>
    </source>
</reference>
<dbReference type="OrthoDB" id="25129at2759"/>
<dbReference type="InterPro" id="IPR011009">
    <property type="entry name" value="Kinase-like_dom_sf"/>
</dbReference>
<proteinExistence type="predicted"/>
<evidence type="ECO:0008006" key="3">
    <source>
        <dbReference type="Google" id="ProtNLM"/>
    </source>
</evidence>
<dbReference type="SUPFAM" id="SSF56112">
    <property type="entry name" value="Protein kinase-like (PK-like)"/>
    <property type="match status" value="1"/>
</dbReference>
<comment type="caution">
    <text evidence="1">The sequence shown here is derived from an EMBL/GenBank/DDBJ whole genome shotgun (WGS) entry which is preliminary data.</text>
</comment>
<accession>A0A9W8V6P7</accession>
<protein>
    <recommendedName>
        <fullName evidence="3">Aminoglycoside phosphotransferase domain-containing protein</fullName>
    </recommendedName>
</protein>
<organism evidence="1 2">
    <name type="scientific">Fusarium torreyae</name>
    <dbReference type="NCBI Taxonomy" id="1237075"/>
    <lineage>
        <taxon>Eukaryota</taxon>
        <taxon>Fungi</taxon>
        <taxon>Dikarya</taxon>
        <taxon>Ascomycota</taxon>
        <taxon>Pezizomycotina</taxon>
        <taxon>Sordariomycetes</taxon>
        <taxon>Hypocreomycetidae</taxon>
        <taxon>Hypocreales</taxon>
        <taxon>Nectriaceae</taxon>
        <taxon>Fusarium</taxon>
    </lineage>
</organism>
<dbReference type="AlphaFoldDB" id="A0A9W8V6P7"/>
<sequence length="250" mass="28297">MASLDIIHTDEQAQSLIRKLEDIPYACSSLKRLSGGSANYVYRGVLDRPIPSQDGSLTSKTIIVKYSLSHLPGNVEFALDLSRCGVEKSMLEHLKGSSLASRPVIVPHIYFSHRDSQGNIQVQEDFPQAKDMTSSMRSPVLNGFLDQSVMISVSHEVGSWLRSFHEWTSASQQAEFRQRIGCNEPMQKLKHQVTYGTFMNILQNFPSILQDNIEILEKVKQRAESELEDLTSVKEREHYGIIHGDFWMGK</sequence>
<dbReference type="Proteomes" id="UP001152049">
    <property type="component" value="Unassembled WGS sequence"/>
</dbReference>
<evidence type="ECO:0000313" key="1">
    <source>
        <dbReference type="EMBL" id="KAJ4244797.1"/>
    </source>
</evidence>
<dbReference type="Gene3D" id="3.30.200.20">
    <property type="entry name" value="Phosphorylase Kinase, domain 1"/>
    <property type="match status" value="1"/>
</dbReference>
<dbReference type="EMBL" id="JAOQAZ010000049">
    <property type="protein sequence ID" value="KAJ4244797.1"/>
    <property type="molecule type" value="Genomic_DNA"/>
</dbReference>
<evidence type="ECO:0000313" key="2">
    <source>
        <dbReference type="Proteomes" id="UP001152049"/>
    </source>
</evidence>
<keyword evidence="2" id="KW-1185">Reference proteome</keyword>
<gene>
    <name evidence="1" type="ORF">NW762_014374</name>
</gene>
<name>A0A9W8V6P7_9HYPO</name>